<dbReference type="AlphaFoldDB" id="A0A1B2HJT0"/>
<dbReference type="InterPro" id="IPR036514">
    <property type="entry name" value="SGNH_hydro_sf"/>
</dbReference>
<feature type="chain" id="PRO_5008538274" evidence="3">
    <location>
        <begin position="26"/>
        <end position="293"/>
    </location>
</feature>
<protein>
    <submittedName>
        <fullName evidence="5">GDSL family lipase</fullName>
    </submittedName>
</protein>
<dbReference type="InterPro" id="IPR037460">
    <property type="entry name" value="SEST-like"/>
</dbReference>
<dbReference type="KEGG" id="led:BBK82_19765"/>
<accession>A0A1B2HJT0</accession>
<name>A0A1B2HJT0_9PSEU</name>
<evidence type="ECO:0000313" key="5">
    <source>
        <dbReference type="EMBL" id="ANZ37961.1"/>
    </source>
</evidence>
<keyword evidence="2" id="KW-1015">Disulfide bond</keyword>
<evidence type="ECO:0000256" key="1">
    <source>
        <dbReference type="PIRSR" id="PIRSR637460-1"/>
    </source>
</evidence>
<organism evidence="5 6">
    <name type="scientific">Lentzea guizhouensis</name>
    <dbReference type="NCBI Taxonomy" id="1586287"/>
    <lineage>
        <taxon>Bacteria</taxon>
        <taxon>Bacillati</taxon>
        <taxon>Actinomycetota</taxon>
        <taxon>Actinomycetes</taxon>
        <taxon>Pseudonocardiales</taxon>
        <taxon>Pseudonocardiaceae</taxon>
        <taxon>Lentzea</taxon>
    </lineage>
</organism>
<feature type="active site" evidence="1">
    <location>
        <position position="264"/>
    </location>
</feature>
<feature type="disulfide bond" evidence="2">
    <location>
        <begin position="194"/>
        <end position="243"/>
    </location>
</feature>
<sequence>MTRRVTVVALLTALVAALLAPTASAAPQYRNYVSLGDSFVSGPFIPLQRLDPLSCFKSTQNYPSVLARELKIANFTDISCGGAQTKDMAGVQSGIPGQSVPQFSALKATTDLVTVSIGGNDIGFSDIILSCAAKSVLDPLGAPCKASYGDELAQRVDATAPKVAAVLAGIKQRSPNAKIVVVGYLRILPPSGGCWPVVPISRGDVPYLDGVQKLLNGMLGAQAQAAGATFVNPYDISLGRDTCAAPWDKWVEGIIPTSIAFPVHPNARGMAAVGEQVAAALGAGSATTELAGV</sequence>
<dbReference type="EMBL" id="CP016793">
    <property type="protein sequence ID" value="ANZ37961.1"/>
    <property type="molecule type" value="Genomic_DNA"/>
</dbReference>
<dbReference type="PANTHER" id="PTHR37981:SF1">
    <property type="entry name" value="SGNH HYDROLASE-TYPE ESTERASE DOMAIN-CONTAINING PROTEIN"/>
    <property type="match status" value="1"/>
</dbReference>
<keyword evidence="3" id="KW-0732">Signal</keyword>
<feature type="domain" description="SGNH hydrolase-type esterase" evidence="4">
    <location>
        <begin position="35"/>
        <end position="272"/>
    </location>
</feature>
<feature type="active site" description="Nucleophile" evidence="1">
    <location>
        <position position="38"/>
    </location>
</feature>
<feature type="disulfide bond" evidence="2">
    <location>
        <begin position="55"/>
        <end position="80"/>
    </location>
</feature>
<evidence type="ECO:0000256" key="3">
    <source>
        <dbReference type="SAM" id="SignalP"/>
    </source>
</evidence>
<reference evidence="5 6" key="1">
    <citation type="submission" date="2016-07" db="EMBL/GenBank/DDBJ databases">
        <title>Complete genome sequence of the Lentzea guizhouensis DHS C013.</title>
        <authorList>
            <person name="Cao C."/>
        </authorList>
    </citation>
    <scope>NUCLEOTIDE SEQUENCE [LARGE SCALE GENOMIC DNA]</scope>
    <source>
        <strain evidence="5 6">DHS C013</strain>
    </source>
</reference>
<dbReference type="PANTHER" id="PTHR37981">
    <property type="entry name" value="LIPASE 2"/>
    <property type="match status" value="1"/>
</dbReference>
<dbReference type="CDD" id="cd01823">
    <property type="entry name" value="SEST_like"/>
    <property type="match status" value="1"/>
</dbReference>
<dbReference type="SUPFAM" id="SSF52266">
    <property type="entry name" value="SGNH hydrolase"/>
    <property type="match status" value="1"/>
</dbReference>
<feature type="disulfide bond" evidence="2">
    <location>
        <begin position="131"/>
        <end position="144"/>
    </location>
</feature>
<dbReference type="Pfam" id="PF13472">
    <property type="entry name" value="Lipase_GDSL_2"/>
    <property type="match status" value="1"/>
</dbReference>
<dbReference type="STRING" id="1586287.BBK82_19765"/>
<evidence type="ECO:0000256" key="2">
    <source>
        <dbReference type="PIRSR" id="PIRSR637460-2"/>
    </source>
</evidence>
<feature type="signal peptide" evidence="3">
    <location>
        <begin position="1"/>
        <end position="25"/>
    </location>
</feature>
<gene>
    <name evidence="5" type="ORF">BBK82_19765</name>
</gene>
<evidence type="ECO:0000259" key="4">
    <source>
        <dbReference type="Pfam" id="PF13472"/>
    </source>
</evidence>
<dbReference type="InterPro" id="IPR013830">
    <property type="entry name" value="SGNH_hydro"/>
</dbReference>
<dbReference type="OrthoDB" id="5503950at2"/>
<dbReference type="RefSeq" id="WP_065916319.1">
    <property type="nucleotide sequence ID" value="NZ_CP016793.1"/>
</dbReference>
<proteinExistence type="predicted"/>
<dbReference type="Gene3D" id="3.40.50.1110">
    <property type="entry name" value="SGNH hydrolase"/>
    <property type="match status" value="1"/>
</dbReference>
<dbReference type="GO" id="GO:0019433">
    <property type="term" value="P:triglyceride catabolic process"/>
    <property type="evidence" value="ECO:0007669"/>
    <property type="project" value="TreeGrafter"/>
</dbReference>
<dbReference type="GO" id="GO:0004806">
    <property type="term" value="F:triacylglycerol lipase activity"/>
    <property type="evidence" value="ECO:0007669"/>
    <property type="project" value="TreeGrafter"/>
</dbReference>
<keyword evidence="6" id="KW-1185">Reference proteome</keyword>
<dbReference type="Proteomes" id="UP000093053">
    <property type="component" value="Chromosome"/>
</dbReference>
<evidence type="ECO:0000313" key="6">
    <source>
        <dbReference type="Proteomes" id="UP000093053"/>
    </source>
</evidence>